<keyword evidence="1" id="KW-0547">Nucleotide-binding</keyword>
<proteinExistence type="predicted"/>
<dbReference type="PANTHER" id="PTHR32071:SF117">
    <property type="entry name" value="PTS-DEPENDENT DIHYDROXYACETONE KINASE OPERON REGULATORY PROTEIN-RELATED"/>
    <property type="match status" value="1"/>
</dbReference>
<dbReference type="InterPro" id="IPR025943">
    <property type="entry name" value="Sigma_54_int_dom_ATP-bd_2"/>
</dbReference>
<evidence type="ECO:0000256" key="4">
    <source>
        <dbReference type="SAM" id="MobiDB-lite"/>
    </source>
</evidence>
<dbReference type="Pfam" id="PF00158">
    <property type="entry name" value="Sigma54_activat"/>
    <property type="match status" value="1"/>
</dbReference>
<dbReference type="InterPro" id="IPR027417">
    <property type="entry name" value="P-loop_NTPase"/>
</dbReference>
<feature type="domain" description="Sigma-54 factor interaction" evidence="5">
    <location>
        <begin position="237"/>
        <end position="466"/>
    </location>
</feature>
<dbReference type="Pfam" id="PF25601">
    <property type="entry name" value="AAA_lid_14"/>
    <property type="match status" value="1"/>
</dbReference>
<dbReference type="GO" id="GO:0005524">
    <property type="term" value="F:ATP binding"/>
    <property type="evidence" value="ECO:0007669"/>
    <property type="project" value="UniProtKB-KW"/>
</dbReference>
<sequence>MEHNFSSTLTCLWQEACRKSLFPEGCEKTLAQFLSFSFSKAFPEDPSDTFPDEVHRLSCSELALIVFPRESFCSNDTGNVHFYRTFRGHPPETEYTRSSDPAILAMMEDARGEERMERVLTSLPGYSSWSRAVAVPLIRPDTSLPGRIFPGALLAVPAGGIEAGEELTRSKGALRKYLETVLAPPIAGLLQNARIGRSAPRTPAPHDLPEGSLDLSEAPPSVPGAYREGRAALTEHLVGEGGGLRSVLKRIETVVSSSLPVLLLGESGTGKEVIARRIHRRSPRRDQPFIRVNCGAIAPELIDSELFGHERGAFTGAVKRKLGWFERAHGGTLLLDEIGDLPLPAQVRLLRVLQEGTFERVGGEEEISVDVRIVAATHRDLPGMIQQGAFREDLWYRLSGYPIVIPPLRERQEDIPALAHHFCQRSSRKFGIRTQSITGADVEILRSYQWPGNIRELASVMDRAVLLSEGGALDFHKALERIVPLAPDSPRESDISPAPLGAGPPAFPTLDEAMERHIRRALEKTRGTIEGPEGAARLLGINPHTLRARMRRQGIRWGEYRRSRDLSGQERRKPPR</sequence>
<dbReference type="InterPro" id="IPR002078">
    <property type="entry name" value="Sigma_54_int"/>
</dbReference>
<comment type="caution">
    <text evidence="6">The sequence shown here is derived from an EMBL/GenBank/DDBJ whole genome shotgun (WGS) entry which is preliminary data.</text>
</comment>
<dbReference type="PANTHER" id="PTHR32071">
    <property type="entry name" value="TRANSCRIPTIONAL REGULATORY PROTEIN"/>
    <property type="match status" value="1"/>
</dbReference>
<dbReference type="InterPro" id="IPR058031">
    <property type="entry name" value="AAA_lid_NorR"/>
</dbReference>
<dbReference type="PROSITE" id="PS00675">
    <property type="entry name" value="SIGMA54_INTERACT_1"/>
    <property type="match status" value="1"/>
</dbReference>
<keyword evidence="3" id="KW-0238">DNA-binding</keyword>
<gene>
    <name evidence="6" type="ORF">AU468_05775</name>
</gene>
<dbReference type="AlphaFoldDB" id="A0A2S4JUA0"/>
<dbReference type="Proteomes" id="UP000237350">
    <property type="component" value="Unassembled WGS sequence"/>
</dbReference>
<name>A0A2S4JUA0_9SPIO</name>
<feature type="region of interest" description="Disordered" evidence="4">
    <location>
        <begin position="197"/>
        <end position="221"/>
    </location>
</feature>
<accession>A0A2S4JUA0</accession>
<dbReference type="InterPro" id="IPR003593">
    <property type="entry name" value="AAA+_ATPase"/>
</dbReference>
<dbReference type="EMBL" id="LPWH01000055">
    <property type="protein sequence ID" value="POR03063.1"/>
    <property type="molecule type" value="Genomic_DNA"/>
</dbReference>
<evidence type="ECO:0000313" key="6">
    <source>
        <dbReference type="EMBL" id="POR03063.1"/>
    </source>
</evidence>
<dbReference type="SUPFAM" id="SSF52540">
    <property type="entry name" value="P-loop containing nucleoside triphosphate hydrolases"/>
    <property type="match status" value="1"/>
</dbReference>
<protein>
    <recommendedName>
        <fullName evidence="5">Sigma-54 factor interaction domain-containing protein</fullName>
    </recommendedName>
</protein>
<evidence type="ECO:0000256" key="2">
    <source>
        <dbReference type="ARBA" id="ARBA00022840"/>
    </source>
</evidence>
<dbReference type="Gene3D" id="3.40.50.300">
    <property type="entry name" value="P-loop containing nucleotide triphosphate hydrolases"/>
    <property type="match status" value="1"/>
</dbReference>
<dbReference type="CDD" id="cd00009">
    <property type="entry name" value="AAA"/>
    <property type="match status" value="1"/>
</dbReference>
<dbReference type="PROSITE" id="PS50045">
    <property type="entry name" value="SIGMA54_INTERACT_4"/>
    <property type="match status" value="1"/>
</dbReference>
<organism evidence="6 7">
    <name type="scientific">Alkalispirochaeta sphaeroplastigenens</name>
    <dbReference type="NCBI Taxonomy" id="1187066"/>
    <lineage>
        <taxon>Bacteria</taxon>
        <taxon>Pseudomonadati</taxon>
        <taxon>Spirochaetota</taxon>
        <taxon>Spirochaetia</taxon>
        <taxon>Spirochaetales</taxon>
        <taxon>Spirochaetaceae</taxon>
        <taxon>Alkalispirochaeta</taxon>
    </lineage>
</organism>
<reference evidence="7" key="1">
    <citation type="submission" date="2015-12" db="EMBL/GenBank/DDBJ databases">
        <authorList>
            <person name="Lodha T.D."/>
            <person name="Chintalapati S."/>
            <person name="Chintalapati V.R."/>
            <person name="Sravanthi T."/>
        </authorList>
    </citation>
    <scope>NUCLEOTIDE SEQUENCE [LARGE SCALE GENOMIC DNA]</scope>
    <source>
        <strain evidence="7">JC133</strain>
    </source>
</reference>
<evidence type="ECO:0000313" key="7">
    <source>
        <dbReference type="Proteomes" id="UP000237350"/>
    </source>
</evidence>
<dbReference type="PROSITE" id="PS00676">
    <property type="entry name" value="SIGMA54_INTERACT_2"/>
    <property type="match status" value="1"/>
</dbReference>
<dbReference type="OrthoDB" id="9771372at2"/>
<dbReference type="SMART" id="SM00382">
    <property type="entry name" value="AAA"/>
    <property type="match status" value="1"/>
</dbReference>
<evidence type="ECO:0000256" key="1">
    <source>
        <dbReference type="ARBA" id="ARBA00022741"/>
    </source>
</evidence>
<dbReference type="GO" id="GO:0003677">
    <property type="term" value="F:DNA binding"/>
    <property type="evidence" value="ECO:0007669"/>
    <property type="project" value="UniProtKB-KW"/>
</dbReference>
<dbReference type="InterPro" id="IPR025662">
    <property type="entry name" value="Sigma_54_int_dom_ATP-bd_1"/>
</dbReference>
<dbReference type="Gene3D" id="1.10.10.60">
    <property type="entry name" value="Homeodomain-like"/>
    <property type="match status" value="1"/>
</dbReference>
<evidence type="ECO:0000256" key="3">
    <source>
        <dbReference type="ARBA" id="ARBA00023125"/>
    </source>
</evidence>
<dbReference type="FunFam" id="3.40.50.300:FF:000006">
    <property type="entry name" value="DNA-binding transcriptional regulator NtrC"/>
    <property type="match status" value="1"/>
</dbReference>
<dbReference type="Gene3D" id="1.10.8.60">
    <property type="match status" value="1"/>
</dbReference>
<keyword evidence="2" id="KW-0067">ATP-binding</keyword>
<dbReference type="RefSeq" id="WP_103679906.1">
    <property type="nucleotide sequence ID" value="NZ_LPWH01000055.1"/>
</dbReference>
<keyword evidence="7" id="KW-1185">Reference proteome</keyword>
<evidence type="ECO:0000259" key="5">
    <source>
        <dbReference type="PROSITE" id="PS50045"/>
    </source>
</evidence>
<dbReference type="GO" id="GO:0006355">
    <property type="term" value="P:regulation of DNA-templated transcription"/>
    <property type="evidence" value="ECO:0007669"/>
    <property type="project" value="InterPro"/>
</dbReference>